<evidence type="ECO:0000259" key="4">
    <source>
        <dbReference type="PROSITE" id="PS50011"/>
    </source>
</evidence>
<dbReference type="STRING" id="983965.A0A2T4CGN2"/>
<evidence type="ECO:0000256" key="3">
    <source>
        <dbReference type="ARBA" id="ARBA00022840"/>
    </source>
</evidence>
<keyword evidence="1" id="KW-0723">Serine/threonine-protein kinase</keyword>
<protein>
    <submittedName>
        <fullName evidence="5">Kinase-like protein</fullName>
    </submittedName>
</protein>
<dbReference type="EMBL" id="KZ679127">
    <property type="protein sequence ID" value="PTB80704.1"/>
    <property type="molecule type" value="Genomic_DNA"/>
</dbReference>
<dbReference type="SUPFAM" id="SSF56112">
    <property type="entry name" value="Protein kinase-like (PK-like)"/>
    <property type="match status" value="1"/>
</dbReference>
<evidence type="ECO:0000313" key="5">
    <source>
        <dbReference type="EMBL" id="PTB80704.1"/>
    </source>
</evidence>
<dbReference type="InterPro" id="IPR050117">
    <property type="entry name" value="MAPK"/>
</dbReference>
<evidence type="ECO:0000256" key="1">
    <source>
        <dbReference type="ARBA" id="ARBA00022527"/>
    </source>
</evidence>
<dbReference type="GO" id="GO:0004674">
    <property type="term" value="F:protein serine/threonine kinase activity"/>
    <property type="evidence" value="ECO:0007669"/>
    <property type="project" value="UniProtKB-KW"/>
</dbReference>
<keyword evidence="6" id="KW-1185">Reference proteome</keyword>
<keyword evidence="5" id="KW-0808">Transferase</keyword>
<keyword evidence="2" id="KW-0547">Nucleotide-binding</keyword>
<keyword evidence="5" id="KW-0418">Kinase</keyword>
<accession>A0A2T4CGN2</accession>
<dbReference type="InterPro" id="IPR011009">
    <property type="entry name" value="Kinase-like_dom_sf"/>
</dbReference>
<dbReference type="InterPro" id="IPR000719">
    <property type="entry name" value="Prot_kinase_dom"/>
</dbReference>
<reference evidence="5 6" key="1">
    <citation type="submission" date="2016-07" db="EMBL/GenBank/DDBJ databases">
        <title>Multiple horizontal gene transfer events from other fungi enriched the ability of initially mycotrophic Trichoderma (Ascomycota) to feed on dead plant biomass.</title>
        <authorList>
            <consortium name="DOE Joint Genome Institute"/>
            <person name="Aerts A."/>
            <person name="Atanasova L."/>
            <person name="Chenthamara K."/>
            <person name="Zhang J."/>
            <person name="Grujic M."/>
            <person name="Henrissat B."/>
            <person name="Kuo A."/>
            <person name="Salamov A."/>
            <person name="Lipzen A."/>
            <person name="Labutti K."/>
            <person name="Barry K."/>
            <person name="Miao Y."/>
            <person name="Rahimi M.J."/>
            <person name="Shen Q."/>
            <person name="Grigoriev I.V."/>
            <person name="Kubicek C.P."/>
            <person name="Druzhinina I.S."/>
        </authorList>
    </citation>
    <scope>NUCLEOTIDE SEQUENCE [LARGE SCALE GENOMIC DNA]</scope>
    <source>
        <strain evidence="5 6">ATCC 18648</strain>
    </source>
</reference>
<gene>
    <name evidence="5" type="ORF">M440DRAFT_1450902</name>
</gene>
<proteinExistence type="predicted"/>
<dbReference type="Gene3D" id="1.10.510.10">
    <property type="entry name" value="Transferase(Phosphotransferase) domain 1"/>
    <property type="match status" value="1"/>
</dbReference>
<dbReference type="Proteomes" id="UP000240760">
    <property type="component" value="Unassembled WGS sequence"/>
</dbReference>
<dbReference type="OrthoDB" id="1668230at2759"/>
<organism evidence="5 6">
    <name type="scientific">Trichoderma longibrachiatum ATCC 18648</name>
    <dbReference type="NCBI Taxonomy" id="983965"/>
    <lineage>
        <taxon>Eukaryota</taxon>
        <taxon>Fungi</taxon>
        <taxon>Dikarya</taxon>
        <taxon>Ascomycota</taxon>
        <taxon>Pezizomycotina</taxon>
        <taxon>Sordariomycetes</taxon>
        <taxon>Hypocreomycetidae</taxon>
        <taxon>Hypocreales</taxon>
        <taxon>Hypocreaceae</taxon>
        <taxon>Trichoderma</taxon>
    </lineage>
</organism>
<evidence type="ECO:0000256" key="2">
    <source>
        <dbReference type="ARBA" id="ARBA00022741"/>
    </source>
</evidence>
<sequence>MTWAKCVRGSKKAPWCPCCALRTTTRDGYPERLCGRASTKAGAQATKSHTSTAHIGPPAARPPEAMIAHAPKAPAQISTARTEPHEPTLRIGPCGTTKASRIAERSDVFDLGILVTCLEEESRSEPDARLVVTCPPAISLVFDKDSAVTPLQPILGGYVAFAIAQGYEKPMFWFRLPYRQLAPEATSPFDELNCQIIYNPTNDTCTLVHSVALKFGAEILLTNMDDPPARISVPRGQPCVLSKGFWRASATIGGSIHVAEYDLAYIVVLKRKFNVPIWPGLDWGGRKRRAHETIKDQERSLKRRRTTHHPLRISIDVRTDPTQSLCSAKKCERTVTPRRITTKALTTILDLENGYVASISGPVRGGQEPYELRQRWKCPSNKYVNMSISRHSRMPEDIAVKVFLHNRHGSDLRRVIRAWTREKTTLQPLDHNNVVKLKGFDARMLVIYYEFLPPSLVRGCWSSLPPDDAETVLFHMSSALAYLAALDIAHNDVQPASIAYADKRAVLFNFSLASPAGTPVEGRSPWYLPPELRRGGACSCAADVWALGVTMLYVLGKISLPGDEEGHGVRRGREPGGSAQKALDGRMRFIADCRARLEKEDAVECLVFQMLEEDAALRIKAADIELILARRNMERESKSSSGGSTG</sequence>
<dbReference type="PANTHER" id="PTHR24055">
    <property type="entry name" value="MITOGEN-ACTIVATED PROTEIN KINASE"/>
    <property type="match status" value="1"/>
</dbReference>
<dbReference type="GO" id="GO:0005524">
    <property type="term" value="F:ATP binding"/>
    <property type="evidence" value="ECO:0007669"/>
    <property type="project" value="UniProtKB-KW"/>
</dbReference>
<dbReference type="Pfam" id="PF00069">
    <property type="entry name" value="Pkinase"/>
    <property type="match status" value="1"/>
</dbReference>
<dbReference type="PROSITE" id="PS50011">
    <property type="entry name" value="PROTEIN_KINASE_DOM"/>
    <property type="match status" value="1"/>
</dbReference>
<evidence type="ECO:0000313" key="6">
    <source>
        <dbReference type="Proteomes" id="UP000240760"/>
    </source>
</evidence>
<feature type="domain" description="Protein kinase" evidence="4">
    <location>
        <begin position="370"/>
        <end position="628"/>
    </location>
</feature>
<dbReference type="AlphaFoldDB" id="A0A2T4CGN2"/>
<keyword evidence="3" id="KW-0067">ATP-binding</keyword>
<dbReference type="SMART" id="SM00220">
    <property type="entry name" value="S_TKc"/>
    <property type="match status" value="1"/>
</dbReference>
<name>A0A2T4CGN2_TRILO</name>